<reference evidence="1" key="2">
    <citation type="submission" date="2025-08" db="UniProtKB">
        <authorList>
            <consortium name="Ensembl"/>
        </authorList>
    </citation>
    <scope>IDENTIFICATION</scope>
</reference>
<dbReference type="OrthoDB" id="10398875at2759"/>
<name>A0A8C0QC93_CANLF</name>
<dbReference type="Ensembl" id="ENSCAFT00040014038.1">
    <property type="protein sequence ID" value="ENSCAFP00040012150.1"/>
    <property type="gene ID" value="ENSCAFG00040007542.1"/>
</dbReference>
<evidence type="ECO:0000313" key="2">
    <source>
        <dbReference type="Proteomes" id="UP000694542"/>
    </source>
</evidence>
<proteinExistence type="predicted"/>
<organism evidence="1 2">
    <name type="scientific">Canis lupus familiaris</name>
    <name type="common">Dog</name>
    <name type="synonym">Canis familiaris</name>
    <dbReference type="NCBI Taxonomy" id="9615"/>
    <lineage>
        <taxon>Eukaryota</taxon>
        <taxon>Metazoa</taxon>
        <taxon>Chordata</taxon>
        <taxon>Craniata</taxon>
        <taxon>Vertebrata</taxon>
        <taxon>Euteleostomi</taxon>
        <taxon>Mammalia</taxon>
        <taxon>Eutheria</taxon>
        <taxon>Laurasiatheria</taxon>
        <taxon>Carnivora</taxon>
        <taxon>Caniformia</taxon>
        <taxon>Canidae</taxon>
        <taxon>Canis</taxon>
    </lineage>
</organism>
<evidence type="ECO:0000313" key="1">
    <source>
        <dbReference type="Ensembl" id="ENSCAFP00040012150.1"/>
    </source>
</evidence>
<sequence length="71" mass="8152">ILLLHLLNGNVSSKNIDIKLSHSIFALRKNFEVIKFTRQVGYAKREMHGNELRSRSPPLLSFRMLHALLPA</sequence>
<accession>A0A8C0QC93</accession>
<reference evidence="1" key="1">
    <citation type="submission" date="2018-10" db="EMBL/GenBank/DDBJ databases">
        <title>De novo assembly of a Great Dane genome.</title>
        <authorList>
            <person name="Kidd J.M."/>
            <person name="Pendleton A.L."/>
            <person name="Shen F."/>
            <person name="Emery S."/>
        </authorList>
    </citation>
    <scope>NUCLEOTIDE SEQUENCE [LARGE SCALE GENOMIC DNA]</scope>
    <source>
        <strain evidence="1">Great Dane</strain>
    </source>
</reference>
<dbReference type="Proteomes" id="UP000694542">
    <property type="component" value="Chromosome 8"/>
</dbReference>
<protein>
    <submittedName>
        <fullName evidence="1">Uncharacterized protein</fullName>
    </submittedName>
</protein>
<dbReference type="AlphaFoldDB" id="A0A8C0QC93"/>